<protein>
    <recommendedName>
        <fullName evidence="1">Microneme protein MIC5-like domain-containing protein</fullName>
    </recommendedName>
</protein>
<dbReference type="InterPro" id="IPR049098">
    <property type="entry name" value="MIC5-like"/>
</dbReference>
<dbReference type="RefSeq" id="XP_029215306.1">
    <property type="nucleotide sequence ID" value="XM_029361406.1"/>
</dbReference>
<name>A0A2A9M6P0_BESBE</name>
<evidence type="ECO:0000313" key="2">
    <source>
        <dbReference type="EMBL" id="PFH31297.1"/>
    </source>
</evidence>
<reference evidence="2 3" key="1">
    <citation type="submission" date="2017-09" db="EMBL/GenBank/DDBJ databases">
        <title>Genome sequencing of Besnoitia besnoiti strain Bb-Ger1.</title>
        <authorList>
            <person name="Schares G."/>
            <person name="Venepally P."/>
            <person name="Lorenzi H.A."/>
        </authorList>
    </citation>
    <scope>NUCLEOTIDE SEQUENCE [LARGE SCALE GENOMIC DNA]</scope>
    <source>
        <strain evidence="2 3">Bb-Ger1</strain>
    </source>
</reference>
<dbReference type="EMBL" id="NWUJ01000015">
    <property type="protein sequence ID" value="PFH31297.1"/>
    <property type="molecule type" value="Genomic_DNA"/>
</dbReference>
<accession>A0A2A9M6P0</accession>
<feature type="domain" description="Microneme protein MIC5-like" evidence="1">
    <location>
        <begin position="93"/>
        <end position="165"/>
    </location>
</feature>
<evidence type="ECO:0000259" key="1">
    <source>
        <dbReference type="Pfam" id="PF21496"/>
    </source>
</evidence>
<dbReference type="KEGG" id="bbes:BESB_027320"/>
<dbReference type="Gene3D" id="3.30.70.2380">
    <property type="match status" value="1"/>
</dbReference>
<sequence>MWVAVASSRSLSVVFGAALFASLFCAASALSSSLLNGQSASESLRLSADPVSPESLIAAARRTAQALAAAKPPSRDQVDGGAKTAAGHPVGKMRFMVTDATQGPQAFSQKVKDLPLHNKIVAELKGNVSVMSAMGITIIEVPSSVSDEDLKTLITALREAGGLVEADSPVGIQL</sequence>
<evidence type="ECO:0000313" key="3">
    <source>
        <dbReference type="Proteomes" id="UP000224006"/>
    </source>
</evidence>
<gene>
    <name evidence="2" type="ORF">BESB_027320</name>
</gene>
<comment type="caution">
    <text evidence="2">The sequence shown here is derived from an EMBL/GenBank/DDBJ whole genome shotgun (WGS) entry which is preliminary data.</text>
</comment>
<dbReference type="GeneID" id="40307784"/>
<dbReference type="VEuPathDB" id="ToxoDB:BESB_027320"/>
<organism evidence="2 3">
    <name type="scientific">Besnoitia besnoiti</name>
    <name type="common">Apicomplexan protozoan</name>
    <dbReference type="NCBI Taxonomy" id="94643"/>
    <lineage>
        <taxon>Eukaryota</taxon>
        <taxon>Sar</taxon>
        <taxon>Alveolata</taxon>
        <taxon>Apicomplexa</taxon>
        <taxon>Conoidasida</taxon>
        <taxon>Coccidia</taxon>
        <taxon>Eucoccidiorida</taxon>
        <taxon>Eimeriorina</taxon>
        <taxon>Sarcocystidae</taxon>
        <taxon>Besnoitia</taxon>
    </lineage>
</organism>
<dbReference type="Pfam" id="PF21496">
    <property type="entry name" value="MIC5"/>
    <property type="match status" value="1"/>
</dbReference>
<proteinExistence type="predicted"/>
<dbReference type="OrthoDB" id="10334191at2759"/>
<keyword evidence="3" id="KW-1185">Reference proteome</keyword>
<dbReference type="Proteomes" id="UP000224006">
    <property type="component" value="Unassembled WGS sequence"/>
</dbReference>
<dbReference type="AlphaFoldDB" id="A0A2A9M6P0"/>